<evidence type="ECO:0000313" key="2">
    <source>
        <dbReference type="EMBL" id="ROR35334.1"/>
    </source>
</evidence>
<dbReference type="Pfam" id="PF19692">
    <property type="entry name" value="DUF6193"/>
    <property type="match status" value="1"/>
</dbReference>
<dbReference type="Proteomes" id="UP000267408">
    <property type="component" value="Unassembled WGS sequence"/>
</dbReference>
<dbReference type="InterPro" id="IPR045682">
    <property type="entry name" value="DUF6193"/>
</dbReference>
<reference evidence="2 3" key="1">
    <citation type="submission" date="2018-11" db="EMBL/GenBank/DDBJ databases">
        <title>Sequencing the genomes of 1000 actinobacteria strains.</title>
        <authorList>
            <person name="Klenk H.-P."/>
        </authorList>
    </citation>
    <scope>NUCLEOTIDE SEQUENCE [LARGE SCALE GENOMIC DNA]</scope>
    <source>
        <strain evidence="2 3">DSM 44780</strain>
    </source>
</reference>
<dbReference type="EMBL" id="RJVJ01000003">
    <property type="protein sequence ID" value="ROR35334.1"/>
    <property type="molecule type" value="Genomic_DNA"/>
</dbReference>
<evidence type="ECO:0000256" key="1">
    <source>
        <dbReference type="SAM" id="MobiDB-lite"/>
    </source>
</evidence>
<gene>
    <name evidence="2" type="ORF">EDD39_6991</name>
</gene>
<name>A0A8G1U9I9_9ACTN</name>
<feature type="region of interest" description="Disordered" evidence="1">
    <location>
        <begin position="31"/>
        <end position="108"/>
    </location>
</feature>
<comment type="caution">
    <text evidence="2">The sequence shown here is derived from an EMBL/GenBank/DDBJ whole genome shotgun (WGS) entry which is preliminary data.</text>
</comment>
<proteinExistence type="predicted"/>
<evidence type="ECO:0000313" key="3">
    <source>
        <dbReference type="Proteomes" id="UP000267408"/>
    </source>
</evidence>
<organism evidence="2 3">
    <name type="scientific">Kitasatospora cineracea</name>
    <dbReference type="NCBI Taxonomy" id="88074"/>
    <lineage>
        <taxon>Bacteria</taxon>
        <taxon>Bacillati</taxon>
        <taxon>Actinomycetota</taxon>
        <taxon>Actinomycetes</taxon>
        <taxon>Kitasatosporales</taxon>
        <taxon>Streptomycetaceae</taxon>
        <taxon>Kitasatospora</taxon>
    </lineage>
</organism>
<sequence length="108" mass="11565">MAEVAHSEPSLRRLSPFTSHFRLHFSPCTGFPHARDVPHVEPSPGGRHRIHRTAQTTGPGFRAAVPRGVGFDSTGLGPPRRSPPVSAPRDQALKVSSGGAQGWRPEGC</sequence>
<dbReference type="AlphaFoldDB" id="A0A8G1U9I9"/>
<accession>A0A8G1U9I9</accession>
<protein>
    <submittedName>
        <fullName evidence="2">Uncharacterized protein</fullName>
    </submittedName>
</protein>